<sequence length="37" mass="4389">WRLPLTYQVLLNLQLPSKVQRDDTGEIPQHSRETQEV</sequence>
<feature type="non-terminal residue" evidence="1">
    <location>
        <position position="37"/>
    </location>
</feature>
<name>A0ABD2ETX2_DAUMA</name>
<dbReference type="AlphaFoldDB" id="A0ABD2ETX2"/>
<keyword evidence="2" id="KW-1185">Reference proteome</keyword>
<evidence type="ECO:0000313" key="2">
    <source>
        <dbReference type="Proteomes" id="UP001610411"/>
    </source>
</evidence>
<evidence type="ECO:0000313" key="1">
    <source>
        <dbReference type="EMBL" id="KAL2789716.1"/>
    </source>
</evidence>
<accession>A0ABD2ETX2</accession>
<feature type="non-terminal residue" evidence="1">
    <location>
        <position position="1"/>
    </location>
</feature>
<organism evidence="1 2">
    <name type="scientific">Daubentonia madagascariensis</name>
    <name type="common">Aye-aye</name>
    <name type="synonym">Sciurus madagascariensis</name>
    <dbReference type="NCBI Taxonomy" id="31869"/>
    <lineage>
        <taxon>Eukaryota</taxon>
        <taxon>Metazoa</taxon>
        <taxon>Chordata</taxon>
        <taxon>Craniata</taxon>
        <taxon>Vertebrata</taxon>
        <taxon>Euteleostomi</taxon>
        <taxon>Mammalia</taxon>
        <taxon>Eutheria</taxon>
        <taxon>Euarchontoglires</taxon>
        <taxon>Primates</taxon>
        <taxon>Strepsirrhini</taxon>
        <taxon>Chiromyiformes</taxon>
        <taxon>Daubentoniidae</taxon>
        <taxon>Daubentonia</taxon>
    </lineage>
</organism>
<protein>
    <submittedName>
        <fullName evidence="1">Protein lin-52-like protein isoform 1</fullName>
    </submittedName>
</protein>
<proteinExistence type="predicted"/>
<gene>
    <name evidence="1" type="ORF">WCI35_004674</name>
</gene>
<reference evidence="1 2" key="1">
    <citation type="journal article" date="2024" name="G3 (Bethesda)">
        <title>A hybrid genome assembly of the endangered aye-aye (Daubentonia madagascariensis).</title>
        <authorList>
            <person name="Versoza C.J."/>
            <person name="Pfeifer S.P."/>
        </authorList>
    </citation>
    <scope>NUCLEOTIDE SEQUENCE [LARGE SCALE GENOMIC DNA]</scope>
    <source>
        <strain evidence="1">6821</strain>
    </source>
</reference>
<dbReference type="Proteomes" id="UP001610411">
    <property type="component" value="Unassembled WGS sequence"/>
</dbReference>
<comment type="caution">
    <text evidence="1">The sequence shown here is derived from an EMBL/GenBank/DDBJ whole genome shotgun (WGS) entry which is preliminary data.</text>
</comment>
<dbReference type="EMBL" id="JBFSEQ010000002">
    <property type="protein sequence ID" value="KAL2789716.1"/>
    <property type="molecule type" value="Genomic_DNA"/>
</dbReference>